<name>A0AAW3IQY1_VIBPH</name>
<reference evidence="1 2" key="1">
    <citation type="submission" date="2015-07" db="EMBL/GenBank/DDBJ databases">
        <title>Foodborne Vibrio parahaemolyticus Isolates.</title>
        <authorList>
            <person name="Ronholm J."/>
            <person name="Petronella N."/>
            <person name="Kenwell R."/>
            <person name="Banerjee S."/>
        </authorList>
    </citation>
    <scope>NUCLEOTIDE SEQUENCE [LARGE SCALE GENOMIC DNA]</scope>
    <source>
        <strain evidence="1 2">HS-06-05</strain>
    </source>
</reference>
<accession>A0AAW3IQY1</accession>
<dbReference type="RefSeq" id="WP_042762902.1">
    <property type="nucleotide sequence ID" value="NZ_JAMQAC010000062.1"/>
</dbReference>
<gene>
    <name evidence="1" type="ORF">ACX05_23285</name>
</gene>
<dbReference type="EMBL" id="LIRS01000145">
    <property type="protein sequence ID" value="KOY20513.1"/>
    <property type="molecule type" value="Genomic_DNA"/>
</dbReference>
<organism evidence="1 2">
    <name type="scientific">Vibrio parahaemolyticus</name>
    <dbReference type="NCBI Taxonomy" id="670"/>
    <lineage>
        <taxon>Bacteria</taxon>
        <taxon>Pseudomonadati</taxon>
        <taxon>Pseudomonadota</taxon>
        <taxon>Gammaproteobacteria</taxon>
        <taxon>Vibrionales</taxon>
        <taxon>Vibrionaceae</taxon>
        <taxon>Vibrio</taxon>
    </lineage>
</organism>
<comment type="caution">
    <text evidence="1">The sequence shown here is derived from an EMBL/GenBank/DDBJ whole genome shotgun (WGS) entry which is preliminary data.</text>
</comment>
<proteinExistence type="predicted"/>
<dbReference type="Proteomes" id="UP000037697">
    <property type="component" value="Unassembled WGS sequence"/>
</dbReference>
<sequence length="252" mass="29268">MTPEISNSCKVSESESKKLCESWLSFILETQENYPFCVANNFDEIKEELINYNVNSTYSEVLWNDYFGERFGFVVGGIVLYSDGKVIEPEYYFYSSKIPTRRLACTLNMVLTKHILERLIFRLNLRTFSEFKEAIVGIITIPTLFSTVDMKQVGVDTNYIVVNKDFTLFADMDDGITTFKTMISSEQYVPRQKEVIEYIINKVGQDYVGFTHYEVPRDIVWVDRVLEDTEVRMDPSLDLTVETLLPILCNDF</sequence>
<dbReference type="AlphaFoldDB" id="A0AAW3IQY1"/>
<protein>
    <submittedName>
        <fullName evidence="1">Uncharacterized protein</fullName>
    </submittedName>
</protein>
<evidence type="ECO:0000313" key="2">
    <source>
        <dbReference type="Proteomes" id="UP000037697"/>
    </source>
</evidence>
<evidence type="ECO:0000313" key="1">
    <source>
        <dbReference type="EMBL" id="KOY20513.1"/>
    </source>
</evidence>